<evidence type="ECO:0000256" key="2">
    <source>
        <dbReference type="SAM" id="MobiDB-lite"/>
    </source>
</evidence>
<comment type="caution">
    <text evidence="4">The sequence shown here is derived from an EMBL/GenBank/DDBJ whole genome shotgun (WGS) entry which is preliminary data.</text>
</comment>
<reference evidence="4" key="1">
    <citation type="journal article" date="2019" name="Sci. Rep.">
        <title>Draft genome of Tanacetum cinerariifolium, the natural source of mosquito coil.</title>
        <authorList>
            <person name="Yamashiro T."/>
            <person name="Shiraishi A."/>
            <person name="Satake H."/>
            <person name="Nakayama K."/>
        </authorList>
    </citation>
    <scope>NUCLEOTIDE SEQUENCE</scope>
</reference>
<feature type="region of interest" description="Disordered" evidence="2">
    <location>
        <begin position="965"/>
        <end position="1050"/>
    </location>
</feature>
<feature type="domain" description="CCHC-type" evidence="3">
    <location>
        <begin position="156"/>
        <end position="170"/>
    </location>
</feature>
<feature type="region of interest" description="Disordered" evidence="2">
    <location>
        <begin position="416"/>
        <end position="447"/>
    </location>
</feature>
<dbReference type="InterPro" id="IPR001878">
    <property type="entry name" value="Znf_CCHC"/>
</dbReference>
<feature type="compositionally biased region" description="Polar residues" evidence="2">
    <location>
        <begin position="995"/>
        <end position="1008"/>
    </location>
</feature>
<evidence type="ECO:0000259" key="3">
    <source>
        <dbReference type="PROSITE" id="PS50158"/>
    </source>
</evidence>
<gene>
    <name evidence="4" type="ORF">Tci_004787</name>
</gene>
<dbReference type="PROSITE" id="PS50158">
    <property type="entry name" value="ZF_CCHC"/>
    <property type="match status" value="1"/>
</dbReference>
<dbReference type="GO" id="GO:0003676">
    <property type="term" value="F:nucleic acid binding"/>
    <property type="evidence" value="ECO:0007669"/>
    <property type="project" value="InterPro"/>
</dbReference>
<dbReference type="AlphaFoldDB" id="A0A6L2J7C0"/>
<feature type="compositionally biased region" description="Basic and acidic residues" evidence="2">
    <location>
        <begin position="1009"/>
        <end position="1050"/>
    </location>
</feature>
<proteinExistence type="predicted"/>
<dbReference type="SMART" id="SM00343">
    <property type="entry name" value="ZnF_C2HC"/>
    <property type="match status" value="1"/>
</dbReference>
<dbReference type="InterPro" id="IPR036875">
    <property type="entry name" value="Znf_CCHC_sf"/>
</dbReference>
<dbReference type="InterPro" id="IPR013103">
    <property type="entry name" value="RVT_2"/>
</dbReference>
<keyword evidence="1" id="KW-0862">Zinc</keyword>
<feature type="compositionally biased region" description="Polar residues" evidence="2">
    <location>
        <begin position="416"/>
        <end position="430"/>
    </location>
</feature>
<dbReference type="GO" id="GO:0008270">
    <property type="term" value="F:zinc ion binding"/>
    <property type="evidence" value="ECO:0007669"/>
    <property type="project" value="UniProtKB-KW"/>
</dbReference>
<dbReference type="Pfam" id="PF07727">
    <property type="entry name" value="RVT_2"/>
    <property type="match status" value="1"/>
</dbReference>
<sequence length="1139" mass="128775">MDQDSAYMVAASKVLMLKPGVETTIAPAIAAEMAQRMLELKARSTLLMGIPNEHKLKFNSIKAAKSLLQAVEKRFGGNAATKKTQRNLLKQQYENFTASSSEDLQQIYPDDLEEMDLRWQMAMLTMRARRFLKNTGRKLSTNGNDTIGFDKSKVECYNCHKRRHFARECRAPRNQENKNRESTRRTVHDETPASSTLASYNGLRGYVWSDQAEDDPTNFALMAYSSTNSNSEPTVKKHVVETSEAKNNADMPKVVRKNFGFLIIEDWISDSEDEDESKPKIEMKTIKPSFAKIEFVKSKKQIMKKLMEDMLPLEVTPKEGKSQGEDETSAILETFITGIENLVDHKVKVIRCDNRTEFKNKEMNQFCEMKGNQCNGNAGTKACNDACKDRMETIPGKDYALLPLRTADLLIFQESKSSQDDGFQPSSDNGKNVDEDPRQESECKDQEKVDNVNSTNNVNAAGTNGVNVVGANTNNELLFDSEMPELEDISTLTFSNEDEDDGAEADMNNLDTAIQVSLTPTTRIHKDHPLDQMIGDLHSTTQIRNISKNLEEHGFVTSLHQRTNHKDLQNCLFACFLSQKEPKKTLVDLPYGKRTIGTKWVSRNKKDERGIVIRNKARLVAQGHTQEEGIDYDKMDVKCAFLYEKIKKEVYVCQPSRFKDPDFSDKVYEVKKALYGLHQAPKACQDKYVTEILKKNGFLEVKNARTPMETQKPLLKDEDREEVDVHMYKSMIGSMMYLTSSRPDIMFTATGKAKTVNEEAQLQALVDRKKVIITESTIRRDLHLEDADNVDYLPKPNIKDIELPHTRVPISVAYEAVNEEMYDSLERAATTTSLDAEQDRGGGLRCQEAMRDAATQTRSERVSKFSNDPLLVEVNTSQSGEDSLKLTELMELLRVESSEDESLGEEDASKQERIADIDANKDIYLVNVHTNKDIFCVNDDDVIVKDAEMLLDVANDLRELKSTKPKATTTTAATTITTSSSRPKAKGIVIHDQEQAPTPTVSSQQPSQVKEKVEESSKKAKADIPQEGSLKRIGDDLEQERSKKQKVEDNKESGELKKCLEIILDDGDEVTIDATPLSSKSPTIVDYKIYQKGKKSYFQIFRADVQVNAAERLQMLKDKDCLKIKIAYEIRIVNYRIDL</sequence>
<keyword evidence="1" id="KW-0479">Metal-binding</keyword>
<protein>
    <recommendedName>
        <fullName evidence="3">CCHC-type domain-containing protein</fullName>
    </recommendedName>
</protein>
<keyword evidence="1" id="KW-0863">Zinc-finger</keyword>
<feature type="compositionally biased region" description="Basic and acidic residues" evidence="2">
    <location>
        <begin position="170"/>
        <end position="191"/>
    </location>
</feature>
<feature type="compositionally biased region" description="Basic and acidic residues" evidence="2">
    <location>
        <begin position="431"/>
        <end position="447"/>
    </location>
</feature>
<dbReference type="SUPFAM" id="SSF57756">
    <property type="entry name" value="Retrovirus zinc finger-like domains"/>
    <property type="match status" value="1"/>
</dbReference>
<evidence type="ECO:0000256" key="1">
    <source>
        <dbReference type="PROSITE-ProRule" id="PRU00047"/>
    </source>
</evidence>
<evidence type="ECO:0000313" key="4">
    <source>
        <dbReference type="EMBL" id="GEU32809.1"/>
    </source>
</evidence>
<name>A0A6L2J7C0_TANCI</name>
<feature type="region of interest" description="Disordered" evidence="2">
    <location>
        <begin position="170"/>
        <end position="196"/>
    </location>
</feature>
<organism evidence="4">
    <name type="scientific">Tanacetum cinerariifolium</name>
    <name type="common">Dalmatian daisy</name>
    <name type="synonym">Chrysanthemum cinerariifolium</name>
    <dbReference type="NCBI Taxonomy" id="118510"/>
    <lineage>
        <taxon>Eukaryota</taxon>
        <taxon>Viridiplantae</taxon>
        <taxon>Streptophyta</taxon>
        <taxon>Embryophyta</taxon>
        <taxon>Tracheophyta</taxon>
        <taxon>Spermatophyta</taxon>
        <taxon>Magnoliopsida</taxon>
        <taxon>eudicotyledons</taxon>
        <taxon>Gunneridae</taxon>
        <taxon>Pentapetalae</taxon>
        <taxon>asterids</taxon>
        <taxon>campanulids</taxon>
        <taxon>Asterales</taxon>
        <taxon>Asteraceae</taxon>
        <taxon>Asteroideae</taxon>
        <taxon>Anthemideae</taxon>
        <taxon>Anthemidinae</taxon>
        <taxon>Tanacetum</taxon>
    </lineage>
</organism>
<feature type="compositionally biased region" description="Low complexity" evidence="2">
    <location>
        <begin position="965"/>
        <end position="981"/>
    </location>
</feature>
<dbReference type="Gene3D" id="4.10.60.10">
    <property type="entry name" value="Zinc finger, CCHC-type"/>
    <property type="match status" value="1"/>
</dbReference>
<accession>A0A6L2J7C0</accession>
<dbReference type="EMBL" id="BKCJ010000394">
    <property type="protein sequence ID" value="GEU32809.1"/>
    <property type="molecule type" value="Genomic_DNA"/>
</dbReference>